<feature type="compositionally biased region" description="Low complexity" evidence="1">
    <location>
        <begin position="90"/>
        <end position="101"/>
    </location>
</feature>
<accession>A0A6L2L1F2</accession>
<feature type="region of interest" description="Disordered" evidence="1">
    <location>
        <begin position="69"/>
        <end position="101"/>
    </location>
</feature>
<evidence type="ECO:0000313" key="2">
    <source>
        <dbReference type="EMBL" id="GEU54657.1"/>
    </source>
</evidence>
<sequence>MAKIPSLPLKPQLHLENPYGWYPTVEESSIKYEISDEVDELEIATEYLTEEQQLLQDEEVLRETLEKEARHKKEWEEKVKQEKAHDELFRPSTPQSSSRSTLNQGKAVCLNCMLLAEWIKTLEAKIKILKGTLEMEKHPDNHTVESTAILYELYNDIGRFDLE</sequence>
<protein>
    <submittedName>
        <fullName evidence="2">Uncharacterized protein</fullName>
    </submittedName>
</protein>
<organism evidence="2">
    <name type="scientific">Tanacetum cinerariifolium</name>
    <name type="common">Dalmatian daisy</name>
    <name type="synonym">Chrysanthemum cinerariifolium</name>
    <dbReference type="NCBI Taxonomy" id="118510"/>
    <lineage>
        <taxon>Eukaryota</taxon>
        <taxon>Viridiplantae</taxon>
        <taxon>Streptophyta</taxon>
        <taxon>Embryophyta</taxon>
        <taxon>Tracheophyta</taxon>
        <taxon>Spermatophyta</taxon>
        <taxon>Magnoliopsida</taxon>
        <taxon>eudicotyledons</taxon>
        <taxon>Gunneridae</taxon>
        <taxon>Pentapetalae</taxon>
        <taxon>asterids</taxon>
        <taxon>campanulids</taxon>
        <taxon>Asterales</taxon>
        <taxon>Asteraceae</taxon>
        <taxon>Asteroideae</taxon>
        <taxon>Anthemideae</taxon>
        <taxon>Anthemidinae</taxon>
        <taxon>Tanacetum</taxon>
    </lineage>
</organism>
<name>A0A6L2L1F2_TANCI</name>
<proteinExistence type="predicted"/>
<evidence type="ECO:0000256" key="1">
    <source>
        <dbReference type="SAM" id="MobiDB-lite"/>
    </source>
</evidence>
<comment type="caution">
    <text evidence="2">The sequence shown here is derived from an EMBL/GenBank/DDBJ whole genome shotgun (WGS) entry which is preliminary data.</text>
</comment>
<dbReference type="AlphaFoldDB" id="A0A6L2L1F2"/>
<dbReference type="EMBL" id="BKCJ010003367">
    <property type="protein sequence ID" value="GEU54657.1"/>
    <property type="molecule type" value="Genomic_DNA"/>
</dbReference>
<gene>
    <name evidence="2" type="ORF">Tci_026635</name>
</gene>
<feature type="compositionally biased region" description="Basic and acidic residues" evidence="1">
    <location>
        <begin position="69"/>
        <end position="89"/>
    </location>
</feature>
<reference evidence="2" key="1">
    <citation type="journal article" date="2019" name="Sci. Rep.">
        <title>Draft genome of Tanacetum cinerariifolium, the natural source of mosquito coil.</title>
        <authorList>
            <person name="Yamashiro T."/>
            <person name="Shiraishi A."/>
            <person name="Satake H."/>
            <person name="Nakayama K."/>
        </authorList>
    </citation>
    <scope>NUCLEOTIDE SEQUENCE</scope>
</reference>